<comment type="subcellular location">
    <subcellularLocation>
        <location evidence="1">Secreted</location>
    </subcellularLocation>
</comment>
<dbReference type="FunFam" id="4.10.110.10:FF:000006">
    <property type="entry name" value="Trefoil factor 1"/>
    <property type="match status" value="4"/>
</dbReference>
<feature type="disulfide bond" evidence="4">
    <location>
        <begin position="94"/>
        <end position="120"/>
    </location>
</feature>
<gene>
    <name evidence="8" type="primary">LOC113416215</name>
</gene>
<feature type="disulfide bond" evidence="4">
    <location>
        <begin position="301"/>
        <end position="318"/>
    </location>
</feature>
<feature type="disulfide bond" evidence="4">
    <location>
        <begin position="435"/>
        <end position="452"/>
    </location>
</feature>
<keyword evidence="3 4" id="KW-1015">Disulfide bond</keyword>
<feature type="compositionally biased region" description="Basic and acidic residues" evidence="5">
    <location>
        <begin position="45"/>
        <end position="56"/>
    </location>
</feature>
<evidence type="ECO:0000313" key="7">
    <source>
        <dbReference type="Proteomes" id="UP000504612"/>
    </source>
</evidence>
<evidence type="ECO:0000259" key="6">
    <source>
        <dbReference type="PROSITE" id="PS51448"/>
    </source>
</evidence>
<dbReference type="PROSITE" id="PS51448">
    <property type="entry name" value="P_TREFOIL_2"/>
    <property type="match status" value="7"/>
</dbReference>
<dbReference type="CDD" id="cd00111">
    <property type="entry name" value="Trefoil"/>
    <property type="match status" value="7"/>
</dbReference>
<name>A0A6J1UMI6_9SAUR</name>
<dbReference type="PROSITE" id="PS00025">
    <property type="entry name" value="P_TREFOIL_1"/>
    <property type="match status" value="4"/>
</dbReference>
<dbReference type="InterPro" id="IPR017994">
    <property type="entry name" value="P_trefoil_chordata"/>
</dbReference>
<feature type="disulfide bond" evidence="4">
    <location>
        <begin position="474"/>
        <end position="489"/>
    </location>
</feature>
<dbReference type="PANTHER" id="PTHR13826">
    <property type="entry name" value="INTESTINAL TREFOIL FACTOR-RELATED"/>
    <property type="match status" value="1"/>
</dbReference>
<feature type="domain" description="P-type" evidence="6">
    <location>
        <begin position="279"/>
        <end position="322"/>
    </location>
</feature>
<dbReference type="InterPro" id="IPR017957">
    <property type="entry name" value="P_trefoil_CS"/>
</dbReference>
<dbReference type="Pfam" id="PF00088">
    <property type="entry name" value="Trefoil"/>
    <property type="match status" value="7"/>
</dbReference>
<protein>
    <submittedName>
        <fullName evidence="8">Integumentary mucin C.1-like</fullName>
    </submittedName>
</protein>
<dbReference type="InterPro" id="IPR044913">
    <property type="entry name" value="P_trefoil_dom_sf"/>
</dbReference>
<accession>A0A6J1UMI6</accession>
<feature type="disulfide bond" evidence="4">
    <location>
        <begin position="252"/>
        <end position="269"/>
    </location>
</feature>
<evidence type="ECO:0000256" key="3">
    <source>
        <dbReference type="ARBA" id="ARBA00023157"/>
    </source>
</evidence>
<feature type="region of interest" description="Disordered" evidence="5">
    <location>
        <begin position="40"/>
        <end position="63"/>
    </location>
</feature>
<keyword evidence="7" id="KW-1185">Reference proteome</keyword>
<feature type="domain" description="P-type" evidence="6">
    <location>
        <begin position="329"/>
        <end position="374"/>
    </location>
</feature>
<dbReference type="RefSeq" id="XP_026529753.1">
    <property type="nucleotide sequence ID" value="XM_026673968.1"/>
</dbReference>
<dbReference type="AlphaFoldDB" id="A0A6J1UMI6"/>
<evidence type="ECO:0000313" key="8">
    <source>
        <dbReference type="RefSeq" id="XP_026529753.1"/>
    </source>
</evidence>
<dbReference type="Proteomes" id="UP000504612">
    <property type="component" value="Unplaced"/>
</dbReference>
<dbReference type="PANTHER" id="PTHR13826:SF14">
    <property type="entry name" value="TREFOIL FACTOR 2"/>
    <property type="match status" value="1"/>
</dbReference>
<organism evidence="7 8">
    <name type="scientific">Notechis scutatus</name>
    <name type="common">mainland tiger snake</name>
    <dbReference type="NCBI Taxonomy" id="8663"/>
    <lineage>
        <taxon>Eukaryota</taxon>
        <taxon>Metazoa</taxon>
        <taxon>Chordata</taxon>
        <taxon>Craniata</taxon>
        <taxon>Vertebrata</taxon>
        <taxon>Euteleostomi</taxon>
        <taxon>Lepidosauria</taxon>
        <taxon>Squamata</taxon>
        <taxon>Bifurcata</taxon>
        <taxon>Unidentata</taxon>
        <taxon>Episquamata</taxon>
        <taxon>Toxicofera</taxon>
        <taxon>Serpentes</taxon>
        <taxon>Colubroidea</taxon>
        <taxon>Elapidae</taxon>
        <taxon>Hydrophiinae</taxon>
        <taxon>Notechis</taxon>
    </lineage>
</organism>
<proteinExistence type="predicted"/>
<feature type="domain" description="P-type" evidence="6">
    <location>
        <begin position="92"/>
        <end position="135"/>
    </location>
</feature>
<feature type="disulfide bond" evidence="4">
    <location>
        <begin position="331"/>
        <end position="357"/>
    </location>
</feature>
<keyword evidence="2" id="KW-0964">Secreted</keyword>
<feature type="domain" description="P-type" evidence="6">
    <location>
        <begin position="174"/>
        <end position="221"/>
    </location>
</feature>
<feature type="domain" description="P-type" evidence="6">
    <location>
        <begin position="225"/>
        <end position="273"/>
    </location>
</feature>
<feature type="disulfide bond" evidence="4">
    <location>
        <begin position="200"/>
        <end position="217"/>
    </location>
</feature>
<feature type="disulfide bond" evidence="4">
    <location>
        <begin position="464"/>
        <end position="490"/>
    </location>
</feature>
<sequence length="511" mass="56743">MVLKKVCRDNGVVCTYRPSMLSPNSWSTFRPLRKDRKVGVSLTQRGKDIPEGKSNSRETLLLDPDSQNNWADGTCSIPPLMAQVVRINAAMEQCNVPATARINCGPGPITEAQCRGKHYCFDSNVLNVPWCFKPASSTRAQIEDKGMEYKTCLVLATALCFGFVCPQKDNRPPYACQCLMETSEREECGFSSENITAEQCTENGCCFDASVPDVPWCFRPSGERASVTYARKTIPSQERKECGYQGITRKRCKRIGCCFDLKASGAPTCFHPPVNEASQHCVMEGSARLECGYPGITAEECQAKGCCFNSYDINTRWCFHPLSDTVPARLCGMAPKKRVSCGTSDISADECTAKGCCYEHYQYAKTVPWCFHPHEKQGNYSNMKNQKRLWLCLVILILGCSILLEGVTAPSKCRCDVDPHKRTNCGPPGITSQECENSGCCFSSTVPGVPWCFKPTPPKYKKVCPADVKLRKNCGYPGISANECARRKCCFESKPPGVPWCFFHIFSEEEC</sequence>
<feature type="disulfide bond" evidence="4">
    <location>
        <begin position="341"/>
        <end position="356"/>
    </location>
</feature>
<dbReference type="SMART" id="SM00018">
    <property type="entry name" value="PD"/>
    <property type="match status" value="7"/>
</dbReference>
<dbReference type="GO" id="GO:0030277">
    <property type="term" value="P:maintenance of gastrointestinal epithelium"/>
    <property type="evidence" value="ECO:0007669"/>
    <property type="project" value="TreeGrafter"/>
</dbReference>
<feature type="disulfide bond" evidence="4">
    <location>
        <begin position="114"/>
        <end position="131"/>
    </location>
</feature>
<feature type="disulfide bond" evidence="4">
    <location>
        <begin position="281"/>
        <end position="307"/>
    </location>
</feature>
<feature type="domain" description="P-type" evidence="6">
    <location>
        <begin position="411"/>
        <end position="456"/>
    </location>
</feature>
<dbReference type="SUPFAM" id="SSF57492">
    <property type="entry name" value="Trefoil"/>
    <property type="match status" value="7"/>
</dbReference>
<dbReference type="Gene3D" id="4.10.110.10">
    <property type="entry name" value="Spasmolytic Protein, domain 1"/>
    <property type="match status" value="7"/>
</dbReference>
<evidence type="ECO:0000256" key="2">
    <source>
        <dbReference type="ARBA" id="ARBA00022525"/>
    </source>
</evidence>
<dbReference type="KEGG" id="nss:113416215"/>
<feature type="disulfide bond" evidence="4">
    <location>
        <begin position="484"/>
        <end position="501"/>
    </location>
</feature>
<feature type="disulfide bond" evidence="4">
    <location>
        <begin position="242"/>
        <end position="257"/>
    </location>
</feature>
<evidence type="ECO:0000256" key="5">
    <source>
        <dbReference type="SAM" id="MobiDB-lite"/>
    </source>
</evidence>
<dbReference type="GO" id="GO:0005615">
    <property type="term" value="C:extracellular space"/>
    <property type="evidence" value="ECO:0007669"/>
    <property type="project" value="TreeGrafter"/>
</dbReference>
<feature type="domain" description="P-type" evidence="6">
    <location>
        <begin position="462"/>
        <end position="505"/>
    </location>
</feature>
<dbReference type="InterPro" id="IPR000519">
    <property type="entry name" value="P_trefoil_dom"/>
</dbReference>
<dbReference type="PRINTS" id="PR00680">
    <property type="entry name" value="PTREFOIL"/>
</dbReference>
<feature type="disulfide bond" evidence="4">
    <location>
        <begin position="291"/>
        <end position="306"/>
    </location>
</feature>
<evidence type="ECO:0000256" key="4">
    <source>
        <dbReference type="PROSITE-ProRule" id="PRU00779"/>
    </source>
</evidence>
<comment type="caution">
    <text evidence="4">Lacks conserved residue(s) required for the propagation of feature annotation.</text>
</comment>
<evidence type="ECO:0000256" key="1">
    <source>
        <dbReference type="ARBA" id="ARBA00004613"/>
    </source>
</evidence>
<dbReference type="GeneID" id="113416215"/>
<feature type="disulfide bond" evidence="4">
    <location>
        <begin position="425"/>
        <end position="440"/>
    </location>
</feature>
<reference evidence="8" key="1">
    <citation type="submission" date="2025-08" db="UniProtKB">
        <authorList>
            <consortium name="RefSeq"/>
        </authorList>
    </citation>
    <scope>IDENTIFICATION</scope>
</reference>